<comment type="similarity">
    <text evidence="1">Belongs to the AfsR/DnrI/RedD regulatory family.</text>
</comment>
<dbReference type="Pfam" id="PF13191">
    <property type="entry name" value="AAA_16"/>
    <property type="match status" value="1"/>
</dbReference>
<dbReference type="InterPro" id="IPR001867">
    <property type="entry name" value="OmpR/PhoB-type_DNA-bd"/>
</dbReference>
<dbReference type="InterPro" id="IPR027417">
    <property type="entry name" value="P-loop_NTPase"/>
</dbReference>
<dbReference type="RefSeq" id="WP_161112220.1">
    <property type="nucleotide sequence ID" value="NZ_WWHY01000001.1"/>
</dbReference>
<evidence type="ECO:0000256" key="4">
    <source>
        <dbReference type="SAM" id="MobiDB-lite"/>
    </source>
</evidence>
<feature type="domain" description="OmpR/PhoB-type" evidence="5">
    <location>
        <begin position="1"/>
        <end position="96"/>
    </location>
</feature>
<keyword evidence="2 3" id="KW-0238">DNA-binding</keyword>
<dbReference type="SUPFAM" id="SSF52540">
    <property type="entry name" value="P-loop containing nucleoside triphosphate hydrolases"/>
    <property type="match status" value="1"/>
</dbReference>
<dbReference type="InterPro" id="IPR036388">
    <property type="entry name" value="WH-like_DNA-bd_sf"/>
</dbReference>
<dbReference type="Gene3D" id="3.40.50.300">
    <property type="entry name" value="P-loop containing nucleotide triphosphate hydrolases"/>
    <property type="match status" value="1"/>
</dbReference>
<evidence type="ECO:0000259" key="5">
    <source>
        <dbReference type="PROSITE" id="PS51755"/>
    </source>
</evidence>
<dbReference type="Gene3D" id="1.10.10.10">
    <property type="entry name" value="Winged helix-like DNA-binding domain superfamily/Winged helix DNA-binding domain"/>
    <property type="match status" value="1"/>
</dbReference>
<feature type="compositionally biased region" description="Pro residues" evidence="4">
    <location>
        <begin position="274"/>
        <end position="288"/>
    </location>
</feature>
<dbReference type="SMART" id="SM00382">
    <property type="entry name" value="AAA"/>
    <property type="match status" value="1"/>
</dbReference>
<dbReference type="GO" id="GO:0000160">
    <property type="term" value="P:phosphorelay signal transduction system"/>
    <property type="evidence" value="ECO:0007669"/>
    <property type="project" value="InterPro"/>
</dbReference>
<dbReference type="SMART" id="SM01043">
    <property type="entry name" value="BTAD"/>
    <property type="match status" value="1"/>
</dbReference>
<dbReference type="SMART" id="SM00862">
    <property type="entry name" value="Trans_reg_C"/>
    <property type="match status" value="1"/>
</dbReference>
<reference evidence="6 7" key="1">
    <citation type="journal article" date="2019" name="Nat. Commun.">
        <title>The antimicrobial potential of Streptomyces from insect microbiomes.</title>
        <authorList>
            <person name="Chevrette M.G."/>
            <person name="Carlson C.M."/>
            <person name="Ortega H.E."/>
            <person name="Thomas C."/>
            <person name="Ananiev G.E."/>
            <person name="Barns K.J."/>
            <person name="Book A.J."/>
            <person name="Cagnazzo J."/>
            <person name="Carlos C."/>
            <person name="Flanigan W."/>
            <person name="Grubbs K.J."/>
            <person name="Horn H.A."/>
            <person name="Hoffmann F.M."/>
            <person name="Klassen J.L."/>
            <person name="Knack J.J."/>
            <person name="Lewin G.R."/>
            <person name="McDonald B.R."/>
            <person name="Muller L."/>
            <person name="Melo W.G.P."/>
            <person name="Pinto-Tomas A.A."/>
            <person name="Schmitz A."/>
            <person name="Wendt-Pienkowski E."/>
            <person name="Wildman S."/>
            <person name="Zhao M."/>
            <person name="Zhang F."/>
            <person name="Bugni T.S."/>
            <person name="Andes D.R."/>
            <person name="Pupo M.T."/>
            <person name="Currie C.R."/>
        </authorList>
    </citation>
    <scope>NUCLEOTIDE SEQUENCE [LARGE SCALE GENOMIC DNA]</scope>
    <source>
        <strain evidence="6 7">SID5840</strain>
    </source>
</reference>
<dbReference type="PROSITE" id="PS51755">
    <property type="entry name" value="OMPR_PHOB"/>
    <property type="match status" value="1"/>
</dbReference>
<dbReference type="Pfam" id="PF25872">
    <property type="entry name" value="HTH_77"/>
    <property type="match status" value="1"/>
</dbReference>
<dbReference type="EMBL" id="WWHY01000001">
    <property type="protein sequence ID" value="MYR35623.1"/>
    <property type="molecule type" value="Genomic_DNA"/>
</dbReference>
<evidence type="ECO:0000256" key="2">
    <source>
        <dbReference type="ARBA" id="ARBA00023125"/>
    </source>
</evidence>
<feature type="DNA-binding region" description="OmpR/PhoB-type" evidence="3">
    <location>
        <begin position="1"/>
        <end position="96"/>
    </location>
</feature>
<dbReference type="PRINTS" id="PR00364">
    <property type="entry name" value="DISEASERSIST"/>
</dbReference>
<dbReference type="InterPro" id="IPR003593">
    <property type="entry name" value="AAA+_ATPase"/>
</dbReference>
<dbReference type="GO" id="GO:0006355">
    <property type="term" value="P:regulation of DNA-templated transcription"/>
    <property type="evidence" value="ECO:0007669"/>
    <property type="project" value="InterPro"/>
</dbReference>
<protein>
    <submittedName>
        <fullName evidence="6">AfsR/SARP family transcriptional regulator</fullName>
    </submittedName>
</protein>
<evidence type="ECO:0000313" key="7">
    <source>
        <dbReference type="Proteomes" id="UP000467124"/>
    </source>
</evidence>
<dbReference type="CDD" id="cd15831">
    <property type="entry name" value="BTAD"/>
    <property type="match status" value="1"/>
</dbReference>
<accession>A0A7K2J0B0</accession>
<feature type="region of interest" description="Disordered" evidence="4">
    <location>
        <begin position="266"/>
        <end position="291"/>
    </location>
</feature>
<dbReference type="InterPro" id="IPR058852">
    <property type="entry name" value="HTH_77"/>
</dbReference>
<organism evidence="6 7">
    <name type="scientific">Nocardiopsis alba</name>
    <dbReference type="NCBI Taxonomy" id="53437"/>
    <lineage>
        <taxon>Bacteria</taxon>
        <taxon>Bacillati</taxon>
        <taxon>Actinomycetota</taxon>
        <taxon>Actinomycetes</taxon>
        <taxon>Streptosporangiales</taxon>
        <taxon>Nocardiopsidaceae</taxon>
        <taxon>Nocardiopsis</taxon>
    </lineage>
</organism>
<evidence type="ECO:0000313" key="6">
    <source>
        <dbReference type="EMBL" id="MYR35623.1"/>
    </source>
</evidence>
<dbReference type="SUPFAM" id="SSF48452">
    <property type="entry name" value="TPR-like"/>
    <property type="match status" value="2"/>
</dbReference>
<dbReference type="Gene3D" id="1.25.40.10">
    <property type="entry name" value="Tetratricopeptide repeat domain"/>
    <property type="match status" value="2"/>
</dbReference>
<dbReference type="PANTHER" id="PTHR47691:SF3">
    <property type="entry name" value="HTH-TYPE TRANSCRIPTIONAL REGULATOR RV0890C-RELATED"/>
    <property type="match status" value="1"/>
</dbReference>
<dbReference type="SUPFAM" id="SSF46894">
    <property type="entry name" value="C-terminal effector domain of the bipartite response regulators"/>
    <property type="match status" value="1"/>
</dbReference>
<dbReference type="Proteomes" id="UP000467124">
    <property type="component" value="Unassembled WGS sequence"/>
</dbReference>
<proteinExistence type="inferred from homology"/>
<dbReference type="InterPro" id="IPR016032">
    <property type="entry name" value="Sig_transdc_resp-reg_C-effctor"/>
</dbReference>
<dbReference type="GO" id="GO:0003677">
    <property type="term" value="F:DNA binding"/>
    <property type="evidence" value="ECO:0007669"/>
    <property type="project" value="UniProtKB-UniRule"/>
</dbReference>
<evidence type="ECO:0000256" key="1">
    <source>
        <dbReference type="ARBA" id="ARBA00005820"/>
    </source>
</evidence>
<evidence type="ECO:0000256" key="3">
    <source>
        <dbReference type="PROSITE-ProRule" id="PRU01091"/>
    </source>
</evidence>
<dbReference type="InterPro" id="IPR011990">
    <property type="entry name" value="TPR-like_helical_dom_sf"/>
</dbReference>
<dbReference type="PANTHER" id="PTHR47691">
    <property type="entry name" value="REGULATOR-RELATED"/>
    <property type="match status" value="1"/>
</dbReference>
<dbReference type="AlphaFoldDB" id="A0A7K2J0B0"/>
<dbReference type="InterPro" id="IPR041664">
    <property type="entry name" value="AAA_16"/>
</dbReference>
<dbReference type="Pfam" id="PF03704">
    <property type="entry name" value="BTAD"/>
    <property type="match status" value="1"/>
</dbReference>
<sequence>MRFGVLGPLAVWTSGGHLVRVPEFKVRLLLAGLLVEPGRLVPADRLIEDLWGSDLPANPTASLQTRASQLRRVLDEAEEGGRGALVSRPPGYLLDVAPGSVDTQTFHDLLVRARAATDPAVRAALISDALALWRGPAFGEFADHDFARIVTTRLEDRRLTALEEQAEARLELGEHDLVADELGDLTERHPLRERMRAAHMRALYRAGRQSEALDGYHRLRTRLSEELGLDPGPALAELHRAILAQELDEEPGPVPRAPSIMGPAVLDTSSAASPPTPTDPAPSFPPGPATSLVGRDEEVARIVSLLEGSRLVTLTGPGGVGKTRLALAVAAGVERPDGVHLVDLSGVDPFCESEPHACTASVVETISMGLGVRDDTASAPDPEVSVERGTRRLVEAVRSHGALLVLDNCEHLVEPVAAVVTALLRGAPGLTVLVTGQTPLLLGAERVWPVRPLPFPEPGAGREEAVSSAAVALFVERASAADPGFALTDDDVEAVIAICRRLDGLPLALELAAAKVRSLGVRVLAERMDDRFSLLSTGYRDAPDRQRTLRSMIDWSWDLIEGPERAVLRRLSVHAEGCTLEAAETVCADERLPSARVLESLTTLVDRSLVTVSHDRFGPRYRLLESVAAYGLERLREAGEEERVRSRHLDHHVGLAERADPRLRTTLQREWLDRLDTESADLRRALTTARRNGATDRALRLVNALAWYWMLRGRSVEGGRLLDLALEMPGGDAGARRTALLWRAGLAYGHGGGSDPDPALLTAPDADEAELRARWYLLHSGIGFTDADADAGSEETRARNGLVLDAFEASGPWGAAAVSLTRARAAYGRSELDALREHAERGRARFVEIGDRWGLVPAAALLGSYAEVVGDHSTAARHHREGMRVAEDLRLWTEVGERLISLGRIALLEGDLARAEELHERARRTAVEHGHVVGEEAAVLGLGMIARRRGDLDTARRHLEAWLDWHLRTGSDFGAALILAELGFVAEVEGDVEAALRSHLRGLEAARRTGDPRAWALALEGTAGAYSLAGDVTRAVRLLGAAESLRASVGAPLPAAERGDVDRIERRVAAALRPGPRERERALGRALSREEAWAEAVRSRP</sequence>
<comment type="caution">
    <text evidence="6">The sequence shown here is derived from an EMBL/GenBank/DDBJ whole genome shotgun (WGS) entry which is preliminary data.</text>
</comment>
<name>A0A7K2J0B0_9ACTN</name>
<dbReference type="InterPro" id="IPR005158">
    <property type="entry name" value="BTAD"/>
</dbReference>
<gene>
    <name evidence="6" type="ORF">GTW20_26010</name>
</gene>